<feature type="compositionally biased region" description="Basic and acidic residues" evidence="1">
    <location>
        <begin position="21"/>
        <end position="34"/>
    </location>
</feature>
<feature type="compositionally biased region" description="Basic and acidic residues" evidence="1">
    <location>
        <begin position="317"/>
        <end position="328"/>
    </location>
</feature>
<feature type="compositionally biased region" description="Polar residues" evidence="1">
    <location>
        <begin position="305"/>
        <end position="314"/>
    </location>
</feature>
<dbReference type="OrthoDB" id="164467at2759"/>
<organism evidence="2 3">
    <name type="scientific">Pseudo-nitzschia multistriata</name>
    <dbReference type="NCBI Taxonomy" id="183589"/>
    <lineage>
        <taxon>Eukaryota</taxon>
        <taxon>Sar</taxon>
        <taxon>Stramenopiles</taxon>
        <taxon>Ochrophyta</taxon>
        <taxon>Bacillariophyta</taxon>
        <taxon>Bacillariophyceae</taxon>
        <taxon>Bacillariophycidae</taxon>
        <taxon>Bacillariales</taxon>
        <taxon>Bacillariaceae</taxon>
        <taxon>Pseudo-nitzschia</taxon>
    </lineage>
</organism>
<name>A0A448Z2T8_9STRA</name>
<dbReference type="AlphaFoldDB" id="A0A448Z2T8"/>
<evidence type="ECO:0000313" key="2">
    <source>
        <dbReference type="EMBL" id="VEU36376.1"/>
    </source>
</evidence>
<dbReference type="PANTHER" id="PTHR34409">
    <property type="entry name" value="SET DOMAIN-CONTAINING PROTEIN"/>
    <property type="match status" value="1"/>
</dbReference>
<feature type="region of interest" description="Disordered" evidence="1">
    <location>
        <begin position="21"/>
        <end position="56"/>
    </location>
</feature>
<evidence type="ECO:0000313" key="3">
    <source>
        <dbReference type="Proteomes" id="UP000291116"/>
    </source>
</evidence>
<reference evidence="2 3" key="1">
    <citation type="submission" date="2019-01" db="EMBL/GenBank/DDBJ databases">
        <authorList>
            <person name="Ferrante I. M."/>
        </authorList>
    </citation>
    <scope>NUCLEOTIDE SEQUENCE [LARGE SCALE GENOMIC DNA]</scope>
    <source>
        <strain evidence="2 3">B856</strain>
    </source>
</reference>
<proteinExistence type="predicted"/>
<dbReference type="PANTHER" id="PTHR34409:SF1">
    <property type="entry name" value="MYB-LIKE DOMAIN-CONTAINING PROTEIN"/>
    <property type="match status" value="1"/>
</dbReference>
<evidence type="ECO:0000256" key="1">
    <source>
        <dbReference type="SAM" id="MobiDB-lite"/>
    </source>
</evidence>
<dbReference type="EMBL" id="CAACVS010000087">
    <property type="protein sequence ID" value="VEU36376.1"/>
    <property type="molecule type" value="Genomic_DNA"/>
</dbReference>
<protein>
    <submittedName>
        <fullName evidence="2">Uncharacterized protein</fullName>
    </submittedName>
</protein>
<feature type="compositionally biased region" description="Low complexity" evidence="1">
    <location>
        <begin position="37"/>
        <end position="52"/>
    </location>
</feature>
<dbReference type="Proteomes" id="UP000291116">
    <property type="component" value="Unassembled WGS sequence"/>
</dbReference>
<feature type="region of interest" description="Disordered" evidence="1">
    <location>
        <begin position="285"/>
        <end position="328"/>
    </location>
</feature>
<feature type="compositionally biased region" description="Low complexity" evidence="1">
    <location>
        <begin position="285"/>
        <end position="294"/>
    </location>
</feature>
<keyword evidence="3" id="KW-1185">Reference proteome</keyword>
<gene>
    <name evidence="2" type="ORF">PSNMU_V1.4_AUG-EV-PASAV3_0031320</name>
</gene>
<sequence length="328" mass="36567">MTRPAIVATFYFLSLLHQREQEEAEAGDHKEKTGAEPNVNANPPNAPVGNNGRRAGTVNYSDEELEDLMEVIVEVLPIDSEEWNTTVVCKHAANWPFQRNKKSIRNKYSATKRKKSSTGNPHMPRYVKLARKAHYLIGKKANLGTGEEAFDVKQGFTVSEAEEGVERIPSAEVQQGRAPIIAGDTSTIDSSIVRPAKVQSSTPTSKRPYSKVPDAAVFNEFLISQQARDKENHEMALEQSKIAKEHSLIAKEATQIAKETNLMWKNALTMAMACFQQWQNTQQQNVLQSRNDNDNVNDNDIDNNAYQPTNNGPCDSSKGEESHGEKEN</sequence>
<accession>A0A448Z2T8</accession>